<dbReference type="EMBL" id="CP131061">
    <property type="protein sequence ID" value="WNY27802.1"/>
    <property type="molecule type" value="Genomic_DNA"/>
</dbReference>
<dbReference type="Proteomes" id="UP001304970">
    <property type="component" value="Chromosome"/>
</dbReference>
<proteinExistence type="predicted"/>
<dbReference type="Pfam" id="PF07581">
    <property type="entry name" value="Glug"/>
    <property type="match status" value="1"/>
</dbReference>
<accession>A0AA96ZY58</accession>
<gene>
    <name evidence="2" type="ORF">MsAm2_16160</name>
</gene>
<organism evidence="2 3">
    <name type="scientific">Methanolapillus ohkumae</name>
    <dbReference type="NCBI Taxonomy" id="3028298"/>
    <lineage>
        <taxon>Archaea</taxon>
        <taxon>Methanobacteriati</taxon>
        <taxon>Methanobacteriota</taxon>
        <taxon>Stenosarchaea group</taxon>
        <taxon>Methanomicrobia</taxon>
        <taxon>Methanosarcinales</taxon>
        <taxon>Methanosarcinaceae</taxon>
        <taxon>Methanolapillus</taxon>
    </lineage>
</organism>
<feature type="domain" description="GLUG" evidence="1">
    <location>
        <begin position="266"/>
        <end position="290"/>
    </location>
</feature>
<reference evidence="2 3" key="1">
    <citation type="submission" date="2023-07" db="EMBL/GenBank/DDBJ databases">
        <title>Closed genome sequence of Methanosarcinaceae archaeon Am2.</title>
        <authorList>
            <person name="Poehlein A."/>
            <person name="Protasov E."/>
            <person name="Platt K."/>
            <person name="Reeh H."/>
            <person name="Daniel R."/>
            <person name="Brune A."/>
        </authorList>
    </citation>
    <scope>NUCLEOTIDE SEQUENCE [LARGE SCALE GENOMIC DNA]</scope>
    <source>
        <strain evidence="2 3">Am2</strain>
    </source>
</reference>
<protein>
    <recommendedName>
        <fullName evidence="1">GLUG domain-containing protein</fullName>
    </recommendedName>
</protein>
<sequence>MKIKTCLLLFIISTLIFSINPGLADDSKLEKTEKPEMPEFHRVQTADDFKKIGNDWGLDGKYTLIADIEIVDETWQPIGSASRPFTGSFSGQFFTITFSKDTKLIQPDGPETNGEANGYGLFGNVEGEAQIHNLTVILKGNMTGENNVGPLVGIVDRPDVNRSIAFWNCSVQSQNNAIVIGKSNVGGIVGSWKNGTIENISSDVTVKAESENAGGLIGNAYVCNISDSFAAGDVKAGQENAGGLIGYVKSGRIFNTYAAGNISSKNNVGGFIGYISDEINLSYCTATGVVKTDESKTKTGFFGGENGGNKSIVNGCFYRGVEVN</sequence>
<dbReference type="InterPro" id="IPR011493">
    <property type="entry name" value="GLUG"/>
</dbReference>
<dbReference type="AlphaFoldDB" id="A0AA96ZY58"/>
<dbReference type="Gene3D" id="2.160.20.110">
    <property type="match status" value="2"/>
</dbReference>
<name>A0AA96ZY58_9EURY</name>
<dbReference type="RefSeq" id="WP_338097760.1">
    <property type="nucleotide sequence ID" value="NZ_CP131061.1"/>
</dbReference>
<keyword evidence="3" id="KW-1185">Reference proteome</keyword>
<evidence type="ECO:0000313" key="2">
    <source>
        <dbReference type="EMBL" id="WNY27802.1"/>
    </source>
</evidence>
<evidence type="ECO:0000259" key="1">
    <source>
        <dbReference type="Pfam" id="PF07581"/>
    </source>
</evidence>
<evidence type="ECO:0000313" key="3">
    <source>
        <dbReference type="Proteomes" id="UP001304970"/>
    </source>
</evidence>
<dbReference type="GeneID" id="89229041"/>